<dbReference type="InterPro" id="IPR051052">
    <property type="entry name" value="Diverse_substrate_MTase"/>
</dbReference>
<evidence type="ECO:0000313" key="4">
    <source>
        <dbReference type="EMBL" id="GLC30684.1"/>
    </source>
</evidence>
<organism evidence="4 5">
    <name type="scientific">Clostridium omnivorum</name>
    <dbReference type="NCBI Taxonomy" id="1604902"/>
    <lineage>
        <taxon>Bacteria</taxon>
        <taxon>Bacillati</taxon>
        <taxon>Bacillota</taxon>
        <taxon>Clostridia</taxon>
        <taxon>Eubacteriales</taxon>
        <taxon>Clostridiaceae</taxon>
        <taxon>Clostridium</taxon>
    </lineage>
</organism>
<dbReference type="InterPro" id="IPR041698">
    <property type="entry name" value="Methyltransf_25"/>
</dbReference>
<dbReference type="Pfam" id="PF13649">
    <property type="entry name" value="Methyltransf_25"/>
    <property type="match status" value="1"/>
</dbReference>
<proteinExistence type="predicted"/>
<dbReference type="CDD" id="cd02440">
    <property type="entry name" value="AdoMet_MTases"/>
    <property type="match status" value="1"/>
</dbReference>
<keyword evidence="5" id="KW-1185">Reference proteome</keyword>
<dbReference type="PANTHER" id="PTHR44942">
    <property type="entry name" value="METHYLTRANSF_11 DOMAIN-CONTAINING PROTEIN"/>
    <property type="match status" value="1"/>
</dbReference>
<dbReference type="InterPro" id="IPR029063">
    <property type="entry name" value="SAM-dependent_MTases_sf"/>
</dbReference>
<reference evidence="4 5" key="1">
    <citation type="journal article" date="2024" name="Int. J. Syst. Evol. Microbiol.">
        <title>Clostridium omnivorum sp. nov., isolated from anoxic soil under the treatment of reductive soil disinfestation.</title>
        <authorList>
            <person name="Ueki A."/>
            <person name="Tonouchi A."/>
            <person name="Kaku N."/>
            <person name="Honma S."/>
            <person name="Ueki K."/>
        </authorList>
    </citation>
    <scope>NUCLEOTIDE SEQUENCE [LARGE SCALE GENOMIC DNA]</scope>
    <source>
        <strain evidence="4 5">E14</strain>
    </source>
</reference>
<dbReference type="RefSeq" id="WP_264849964.1">
    <property type="nucleotide sequence ID" value="NZ_BRXR01000001.1"/>
</dbReference>
<sequence>MKRNEAFNSIAELYDEVRPSYPNKLIEDIINNTKITTESSLLEIGPGTGKATIKLAEKGFKIRGVELSENMTKLLREKCTNYPKVEVEVASFESWQPKNDEKYQVVYCAQAFHWIDKALSYKKCYELLEDGGYLALFWYQPVAEKSELKEEINNIISKYESKSKTKNEEEHTPSQLTEMRKVEFASSGFFKDVQVFEYTIENSMNAKEYIKVINSYSGFAVLEEAVRLSLDKEVEQAINNHGGKITSGLNYSLFLGKRI</sequence>
<accession>A0ABQ5N6F1</accession>
<evidence type="ECO:0000256" key="2">
    <source>
        <dbReference type="ARBA" id="ARBA00022679"/>
    </source>
</evidence>
<name>A0ABQ5N6F1_9CLOT</name>
<comment type="caution">
    <text evidence="4">The sequence shown here is derived from an EMBL/GenBank/DDBJ whole genome shotgun (WGS) entry which is preliminary data.</text>
</comment>
<dbReference type="Proteomes" id="UP001208567">
    <property type="component" value="Unassembled WGS sequence"/>
</dbReference>
<dbReference type="SUPFAM" id="SSF53335">
    <property type="entry name" value="S-adenosyl-L-methionine-dependent methyltransferases"/>
    <property type="match status" value="1"/>
</dbReference>
<dbReference type="Gene3D" id="3.40.50.150">
    <property type="entry name" value="Vaccinia Virus protein VP39"/>
    <property type="match status" value="1"/>
</dbReference>
<evidence type="ECO:0000259" key="3">
    <source>
        <dbReference type="Pfam" id="PF13649"/>
    </source>
</evidence>
<evidence type="ECO:0000256" key="1">
    <source>
        <dbReference type="ARBA" id="ARBA00022603"/>
    </source>
</evidence>
<keyword evidence="2" id="KW-0808">Transferase</keyword>
<dbReference type="PANTHER" id="PTHR44942:SF4">
    <property type="entry name" value="METHYLTRANSFERASE TYPE 11 DOMAIN-CONTAINING PROTEIN"/>
    <property type="match status" value="1"/>
</dbReference>
<dbReference type="EMBL" id="BRXR01000001">
    <property type="protein sequence ID" value="GLC30684.1"/>
    <property type="molecule type" value="Genomic_DNA"/>
</dbReference>
<feature type="domain" description="Methyltransferase" evidence="3">
    <location>
        <begin position="42"/>
        <end position="132"/>
    </location>
</feature>
<gene>
    <name evidence="4" type="ORF">bsdE14_20940</name>
</gene>
<protein>
    <recommendedName>
        <fullName evidence="3">Methyltransferase domain-containing protein</fullName>
    </recommendedName>
</protein>
<keyword evidence="1" id="KW-0489">Methyltransferase</keyword>
<evidence type="ECO:0000313" key="5">
    <source>
        <dbReference type="Proteomes" id="UP001208567"/>
    </source>
</evidence>